<evidence type="ECO:0000256" key="1">
    <source>
        <dbReference type="SAM" id="MobiDB-lite"/>
    </source>
</evidence>
<comment type="caution">
    <text evidence="2">The sequence shown here is derived from an EMBL/GenBank/DDBJ whole genome shotgun (WGS) entry which is preliminary data.</text>
</comment>
<dbReference type="EMBL" id="JACTNZ010000006">
    <property type="protein sequence ID" value="KAG5542887.1"/>
    <property type="molecule type" value="Genomic_DNA"/>
</dbReference>
<dbReference type="AlphaFoldDB" id="A0AAV6JT24"/>
<dbReference type="SUPFAM" id="SSF117281">
    <property type="entry name" value="Kelch motif"/>
    <property type="match status" value="1"/>
</dbReference>
<gene>
    <name evidence="2" type="ORF">RHGRI_015842</name>
    <name evidence="3" type="ORF">RHGRI_015844</name>
</gene>
<accession>A0AAV6JT24</accession>
<name>A0AAV6JT24_9ERIC</name>
<dbReference type="Gene3D" id="2.120.10.80">
    <property type="entry name" value="Kelch-type beta propeller"/>
    <property type="match status" value="1"/>
</dbReference>
<feature type="compositionally biased region" description="Basic and acidic residues" evidence="1">
    <location>
        <begin position="1"/>
        <end position="11"/>
    </location>
</feature>
<dbReference type="EMBL" id="JACTNZ010000006">
    <property type="protein sequence ID" value="KAG5542885.1"/>
    <property type="molecule type" value="Genomic_DNA"/>
</dbReference>
<evidence type="ECO:0000313" key="4">
    <source>
        <dbReference type="Proteomes" id="UP000823749"/>
    </source>
</evidence>
<dbReference type="Proteomes" id="UP000823749">
    <property type="component" value="Chromosome 6"/>
</dbReference>
<dbReference type="InterPro" id="IPR015915">
    <property type="entry name" value="Kelch-typ_b-propeller"/>
</dbReference>
<sequence length="444" mass="50002">MMELQKGEGEKLSSSPSRKRAKTEEESKQEFPAAAGAKSVYLFACHLYGPNAHVLYVIDTSPLPDPSALPVDDSPMEITPPEPKEQPLDPLVEFPRAKFPMEMCAVEFDSKLYILGGKFDEPSLGGPARLPDDGFCPFPGDVHIFDPTCSSLKVGPKMNSGKFKPSAFVVDSMIYVVSGCLARPDDDSLVRFEVLKPDDDGTGGTWTRLEDPPFKRTLFTGHVVVDRQVFFSTLNGEFFCFDLDSYKWWRKTWGEDGSPCWTKLLSEEEDPFCDESWEGSIRSPFQGCPKLTEDGTLYSCYGDFSVASFGQLVANNDNSWRRRSQEEEEREEKMFDIKNFLSPDVIQIHRELACATFSLAHIGERLFCHVLFGNPLKTTTPQNWYAQDPTRCYANITMFEASEDTYYSEDKGCTFFRGKLRQSALFVITTEGCTFLSDAFTLPS</sequence>
<dbReference type="InterPro" id="IPR012871">
    <property type="entry name" value="DUF1668_ORYSA"/>
</dbReference>
<reference evidence="2 4" key="1">
    <citation type="submission" date="2020-08" db="EMBL/GenBank/DDBJ databases">
        <title>Plant Genome Project.</title>
        <authorList>
            <person name="Zhang R.-G."/>
        </authorList>
    </citation>
    <scope>NUCLEOTIDE SEQUENCE [LARGE SCALE GENOMIC DNA]</scope>
    <source>
        <strain evidence="2">WSP0</strain>
        <tissue evidence="2">Leaf</tissue>
    </source>
</reference>
<keyword evidence="4" id="KW-1185">Reference proteome</keyword>
<proteinExistence type="predicted"/>
<feature type="region of interest" description="Disordered" evidence="1">
    <location>
        <begin position="1"/>
        <end position="32"/>
    </location>
</feature>
<evidence type="ECO:0000313" key="3">
    <source>
        <dbReference type="EMBL" id="KAG5542887.1"/>
    </source>
</evidence>
<protein>
    <submittedName>
        <fullName evidence="2">Uncharacterized protein</fullName>
    </submittedName>
</protein>
<evidence type="ECO:0000313" key="2">
    <source>
        <dbReference type="EMBL" id="KAG5542885.1"/>
    </source>
</evidence>
<dbReference type="Pfam" id="PF07893">
    <property type="entry name" value="DUF1668"/>
    <property type="match status" value="1"/>
</dbReference>
<organism evidence="2 4">
    <name type="scientific">Rhododendron griersonianum</name>
    <dbReference type="NCBI Taxonomy" id="479676"/>
    <lineage>
        <taxon>Eukaryota</taxon>
        <taxon>Viridiplantae</taxon>
        <taxon>Streptophyta</taxon>
        <taxon>Embryophyta</taxon>
        <taxon>Tracheophyta</taxon>
        <taxon>Spermatophyta</taxon>
        <taxon>Magnoliopsida</taxon>
        <taxon>eudicotyledons</taxon>
        <taxon>Gunneridae</taxon>
        <taxon>Pentapetalae</taxon>
        <taxon>asterids</taxon>
        <taxon>Ericales</taxon>
        <taxon>Ericaceae</taxon>
        <taxon>Ericoideae</taxon>
        <taxon>Rhodoreae</taxon>
        <taxon>Rhododendron</taxon>
    </lineage>
</organism>